<evidence type="ECO:0000313" key="7">
    <source>
        <dbReference type="Proteomes" id="UP000652761"/>
    </source>
</evidence>
<dbReference type="GO" id="GO:0006997">
    <property type="term" value="P:nucleus organization"/>
    <property type="evidence" value="ECO:0007669"/>
    <property type="project" value="InterPro"/>
</dbReference>
<feature type="compositionally biased region" description="Basic and acidic residues" evidence="5">
    <location>
        <begin position="1"/>
        <end position="11"/>
    </location>
</feature>
<keyword evidence="1" id="KW-0175">Coiled coil</keyword>
<keyword evidence="2" id="KW-0539">Nucleus</keyword>
<dbReference type="OrthoDB" id="673795at2759"/>
<gene>
    <name evidence="6" type="ORF">Taro_011930</name>
</gene>
<organism evidence="6 7">
    <name type="scientific">Colocasia esculenta</name>
    <name type="common">Wild taro</name>
    <name type="synonym">Arum esculentum</name>
    <dbReference type="NCBI Taxonomy" id="4460"/>
    <lineage>
        <taxon>Eukaryota</taxon>
        <taxon>Viridiplantae</taxon>
        <taxon>Streptophyta</taxon>
        <taxon>Embryophyta</taxon>
        <taxon>Tracheophyta</taxon>
        <taxon>Spermatophyta</taxon>
        <taxon>Magnoliopsida</taxon>
        <taxon>Liliopsida</taxon>
        <taxon>Araceae</taxon>
        <taxon>Aroideae</taxon>
        <taxon>Colocasieae</taxon>
        <taxon>Colocasia</taxon>
    </lineage>
</organism>
<evidence type="ECO:0000256" key="5">
    <source>
        <dbReference type="SAM" id="MobiDB-lite"/>
    </source>
</evidence>
<dbReference type="Proteomes" id="UP000652761">
    <property type="component" value="Unassembled WGS sequence"/>
</dbReference>
<evidence type="ECO:0000256" key="3">
    <source>
        <dbReference type="ARBA" id="ARBA00024186"/>
    </source>
</evidence>
<dbReference type="GO" id="GO:0005652">
    <property type="term" value="C:nuclear lamina"/>
    <property type="evidence" value="ECO:0007669"/>
    <property type="project" value="UniProtKB-SubCell"/>
</dbReference>
<keyword evidence="7" id="KW-1185">Reference proteome</keyword>
<dbReference type="InterPro" id="IPR040418">
    <property type="entry name" value="CRWN"/>
</dbReference>
<reference evidence="6" key="1">
    <citation type="submission" date="2017-07" db="EMBL/GenBank/DDBJ databases">
        <title>Taro Niue Genome Assembly and Annotation.</title>
        <authorList>
            <person name="Atibalentja N."/>
            <person name="Keating K."/>
            <person name="Fields C.J."/>
        </authorList>
    </citation>
    <scope>NUCLEOTIDE SEQUENCE</scope>
    <source>
        <strain evidence="6">Niue_2</strain>
        <tissue evidence="6">Leaf</tissue>
    </source>
</reference>
<feature type="region of interest" description="Disordered" evidence="5">
    <location>
        <begin position="1"/>
        <end position="22"/>
    </location>
</feature>
<accession>A0A843UHJ8</accession>
<proteinExistence type="inferred from homology"/>
<evidence type="ECO:0000256" key="4">
    <source>
        <dbReference type="ARBA" id="ARBA00024208"/>
    </source>
</evidence>
<evidence type="ECO:0000256" key="2">
    <source>
        <dbReference type="ARBA" id="ARBA00023242"/>
    </source>
</evidence>
<name>A0A843UHJ8_COLES</name>
<dbReference type="PANTHER" id="PTHR31908:SF2">
    <property type="entry name" value="PROTEIN CROWDED NUCLEI 4"/>
    <property type="match status" value="1"/>
</dbReference>
<comment type="caution">
    <text evidence="6">The sequence shown here is derived from an EMBL/GenBank/DDBJ whole genome shotgun (WGS) entry which is preliminary data.</text>
</comment>
<dbReference type="AlphaFoldDB" id="A0A843UHJ8"/>
<comment type="similarity">
    <text evidence="4">Belongs to the CRWN family.</text>
</comment>
<sequence>MATRPLQREKGAAASPSGGFRTPTGYRHLEAWAGSPLTDEAIWKRLREAGFDEEMIKRRDKAALIAYISKLEAEIYDYQHNMGLFILEKKELISKYEQVKASADSDVMTYKREQAAQLSALAESKKREENLKKALAIEKECIASVPLDLFGVSGIGWRCSEISAAGEVAGREPLRGYEDGLLAIGSCADAAKEVEVAGVWRLDSEDSAVGDREGTYPLPCKSELWMKLVGVPLLLCDGAGFVFIVQGFGKMKAGTLHLVLKGQLNSLEAIVEVQSPNPIPSVLLVVSVGGGDFTVRVSSWPARQQRRGSRVRFVAVGERVAEPVAVKSLTGSKSAHGPV</sequence>
<evidence type="ECO:0000313" key="6">
    <source>
        <dbReference type="EMBL" id="MQL79479.1"/>
    </source>
</evidence>
<dbReference type="PANTHER" id="PTHR31908">
    <property type="entry name" value="PROTEIN CROWDED NUCLEI 4"/>
    <property type="match status" value="1"/>
</dbReference>
<evidence type="ECO:0000256" key="1">
    <source>
        <dbReference type="ARBA" id="ARBA00023054"/>
    </source>
</evidence>
<protein>
    <submittedName>
        <fullName evidence="6">Uncharacterized protein</fullName>
    </submittedName>
</protein>
<comment type="subcellular location">
    <subcellularLocation>
        <location evidence="3">Nucleus lamina</location>
    </subcellularLocation>
</comment>
<dbReference type="EMBL" id="NMUH01000457">
    <property type="protein sequence ID" value="MQL79479.1"/>
    <property type="molecule type" value="Genomic_DNA"/>
</dbReference>